<organism evidence="2 3">
    <name type="scientific">Saccharopolyspora phatthalungensis</name>
    <dbReference type="NCBI Taxonomy" id="664693"/>
    <lineage>
        <taxon>Bacteria</taxon>
        <taxon>Bacillati</taxon>
        <taxon>Actinomycetota</taxon>
        <taxon>Actinomycetes</taxon>
        <taxon>Pseudonocardiales</taxon>
        <taxon>Pseudonocardiaceae</taxon>
        <taxon>Saccharopolyspora</taxon>
    </lineage>
</organism>
<gene>
    <name evidence="2" type="ORF">BJ970_007145</name>
</gene>
<reference evidence="2 3" key="1">
    <citation type="submission" date="2020-08" db="EMBL/GenBank/DDBJ databases">
        <title>Sequencing the genomes of 1000 actinobacteria strains.</title>
        <authorList>
            <person name="Klenk H.-P."/>
        </authorList>
    </citation>
    <scope>NUCLEOTIDE SEQUENCE [LARGE SCALE GENOMIC DNA]</scope>
    <source>
        <strain evidence="2 3">DSM 45584</strain>
    </source>
</reference>
<evidence type="ECO:0000313" key="3">
    <source>
        <dbReference type="Proteomes" id="UP000584374"/>
    </source>
</evidence>
<accession>A0A840QGE4</accession>
<comment type="caution">
    <text evidence="2">The sequence shown here is derived from an EMBL/GenBank/DDBJ whole genome shotgun (WGS) entry which is preliminary data.</text>
</comment>
<sequence length="427" mass="46729">MSRAELAEAVNRYLWDTTGKRHELDAHAIARYERGDVRWPSAHYRSGFRAVLGAATDADLGFHPTRRGNTTTPTRAERTTRSVPDYCGRIDLGASPTEFLASTTVDTPLPKALGWTEVEHVRATTRAVALSENFFGGGLSCDAAVAQLRWAGQLLEIRASKDVYHAMAEAVGNLASVVAYSAFDIAKYSAADRCFEFALWCADEGGSWQLRANTLAEMARKAAYLGELDDALSLIELAQVRADRLTATARAMLRTLRARLLALIGRHDEAQADVERADAHFQDSDPGTDPPWLCYYDAAEHQGSTGKALIPIAQSDHGVCDCFSCLVDPSTPVGRRFRPPLQLSMLFQHLGLTGRTRPETARRPAVSRLPDEHLRSGLRALRAGTGRHRARPYPRSASPQADEAQPSGRLPTPTDLPTSIGRSTKSR</sequence>
<evidence type="ECO:0000256" key="1">
    <source>
        <dbReference type="SAM" id="MobiDB-lite"/>
    </source>
</evidence>
<name>A0A840QGE4_9PSEU</name>
<dbReference type="AlphaFoldDB" id="A0A840QGE4"/>
<protein>
    <submittedName>
        <fullName evidence="2">Tetratricopeptide (TPR) repeat protein</fullName>
    </submittedName>
</protein>
<feature type="compositionally biased region" description="Polar residues" evidence="1">
    <location>
        <begin position="415"/>
        <end position="427"/>
    </location>
</feature>
<dbReference type="RefSeq" id="WP_246471950.1">
    <property type="nucleotide sequence ID" value="NZ_JACHIW010000002.1"/>
</dbReference>
<dbReference type="SUPFAM" id="SSF48452">
    <property type="entry name" value="TPR-like"/>
    <property type="match status" value="1"/>
</dbReference>
<evidence type="ECO:0000313" key="2">
    <source>
        <dbReference type="EMBL" id="MBB5159546.1"/>
    </source>
</evidence>
<dbReference type="InterPro" id="IPR011990">
    <property type="entry name" value="TPR-like_helical_dom_sf"/>
</dbReference>
<proteinExistence type="predicted"/>
<feature type="region of interest" description="Disordered" evidence="1">
    <location>
        <begin position="354"/>
        <end position="427"/>
    </location>
</feature>
<dbReference type="Proteomes" id="UP000584374">
    <property type="component" value="Unassembled WGS sequence"/>
</dbReference>
<keyword evidence="3" id="KW-1185">Reference proteome</keyword>
<dbReference type="EMBL" id="JACHIW010000002">
    <property type="protein sequence ID" value="MBB5159546.1"/>
    <property type="molecule type" value="Genomic_DNA"/>
</dbReference>